<evidence type="ECO:0000313" key="2">
    <source>
        <dbReference type="EMBL" id="MWV43160.1"/>
    </source>
</evidence>
<evidence type="ECO:0000313" key="3">
    <source>
        <dbReference type="Proteomes" id="UP000460318"/>
    </source>
</evidence>
<dbReference type="AlphaFoldDB" id="A0A7X3LGF9"/>
<dbReference type="PANTHER" id="PTHR43283">
    <property type="entry name" value="BETA-LACTAMASE-RELATED"/>
    <property type="match status" value="1"/>
</dbReference>
<feature type="domain" description="Beta-lactamase-related" evidence="1">
    <location>
        <begin position="35"/>
        <end position="301"/>
    </location>
</feature>
<dbReference type="InterPro" id="IPR012338">
    <property type="entry name" value="Beta-lactam/transpept-like"/>
</dbReference>
<keyword evidence="2" id="KW-0378">Hydrolase</keyword>
<dbReference type="InterPro" id="IPR001466">
    <property type="entry name" value="Beta-lactam-related"/>
</dbReference>
<dbReference type="RefSeq" id="WP_160496694.1">
    <property type="nucleotide sequence ID" value="NZ_WUBI01000001.1"/>
</dbReference>
<dbReference type="Proteomes" id="UP000460318">
    <property type="component" value="Unassembled WGS sequence"/>
</dbReference>
<protein>
    <submittedName>
        <fullName evidence="2">Serine hydrolase</fullName>
    </submittedName>
</protein>
<accession>A0A7X3LGF9</accession>
<dbReference type="Gene3D" id="3.40.710.10">
    <property type="entry name" value="DD-peptidase/beta-lactamase superfamily"/>
    <property type="match status" value="1"/>
</dbReference>
<comment type="caution">
    <text evidence="2">The sequence shown here is derived from an EMBL/GenBank/DDBJ whole genome shotgun (WGS) entry which is preliminary data.</text>
</comment>
<dbReference type="Pfam" id="PF00144">
    <property type="entry name" value="Beta-lactamase"/>
    <property type="match status" value="1"/>
</dbReference>
<gene>
    <name evidence="2" type="ORF">GRF59_05910</name>
</gene>
<dbReference type="InterPro" id="IPR050789">
    <property type="entry name" value="Diverse_Enzym_Activities"/>
</dbReference>
<name>A0A7X3LGF9_9BACL</name>
<dbReference type="EMBL" id="WUBI01000001">
    <property type="protein sequence ID" value="MWV43160.1"/>
    <property type="molecule type" value="Genomic_DNA"/>
</dbReference>
<dbReference type="PANTHER" id="PTHR43283:SF7">
    <property type="entry name" value="BETA-LACTAMASE-RELATED DOMAIN-CONTAINING PROTEIN"/>
    <property type="match status" value="1"/>
</dbReference>
<organism evidence="2 3">
    <name type="scientific">Paenibacillus dendrobii</name>
    <dbReference type="NCBI Taxonomy" id="2691084"/>
    <lineage>
        <taxon>Bacteria</taxon>
        <taxon>Bacillati</taxon>
        <taxon>Bacillota</taxon>
        <taxon>Bacilli</taxon>
        <taxon>Bacillales</taxon>
        <taxon>Paenibacillaceae</taxon>
        <taxon>Paenibacillus</taxon>
    </lineage>
</organism>
<evidence type="ECO:0000259" key="1">
    <source>
        <dbReference type="Pfam" id="PF00144"/>
    </source>
</evidence>
<sequence length="481" mass="54283">MQDTDVSLPRKSTEELGIAAKNVIGFLDGLKAHHIELHSFMLLRHGHVAVEGWWSPYAPELPHMLFSLSKSFTSTAIGMAVHEGLLTLDDPVISYFPDDLPAEVSSNLAAMQIRHLLMMGTGHDKDTMDALHEAEDGNWVRAFLNEPVDHEPGTHFLYNTGATYMLSAILQKATGQNLLEFLHGRLFEPLGIRNPTWETCPRGIHTGGFGLNVKTEDIAKFGQLYLQKGVWQGKRLIEESWIEEATEKQISNGDGGDSDWAQGYGYQFWRCRHGVYRGDGAFGQFCIVLPQYDAVIAMTAGTNDLQEVLNCVWEHLLDSFLPRPAEADEWSEDLKKRLHELQLEAPKFASESELEAQISGRVYALEDNETRIDRLRVEFEQDRALLTIDDFHGSHELSLGREHWLTSSSRLLNRQEGQFASSFTWKTPQTLLLTLRGIETPFCLTLEMQYEDENTLDFRQGINVSFSSSEGDSVRGIALLE</sequence>
<keyword evidence="3" id="KW-1185">Reference proteome</keyword>
<reference evidence="2 3" key="1">
    <citation type="submission" date="2019-12" db="EMBL/GenBank/DDBJ databases">
        <title>Paenibacillus sp. nov., an endophytic bacterium isolated from the stem of Dendrobium.</title>
        <authorList>
            <person name="Zhao R."/>
        </authorList>
    </citation>
    <scope>NUCLEOTIDE SEQUENCE [LARGE SCALE GENOMIC DNA]</scope>
    <source>
        <strain evidence="2 3">HJL G12</strain>
    </source>
</reference>
<dbReference type="SUPFAM" id="SSF56601">
    <property type="entry name" value="beta-lactamase/transpeptidase-like"/>
    <property type="match status" value="1"/>
</dbReference>
<dbReference type="GO" id="GO:0016787">
    <property type="term" value="F:hydrolase activity"/>
    <property type="evidence" value="ECO:0007669"/>
    <property type="project" value="UniProtKB-KW"/>
</dbReference>
<proteinExistence type="predicted"/>